<evidence type="ECO:0000313" key="3">
    <source>
        <dbReference type="Proteomes" id="UP001159363"/>
    </source>
</evidence>
<name>A0ABQ9GY86_9NEOP</name>
<feature type="compositionally biased region" description="Basic and acidic residues" evidence="1">
    <location>
        <begin position="1"/>
        <end position="17"/>
    </location>
</feature>
<feature type="region of interest" description="Disordered" evidence="1">
    <location>
        <begin position="1"/>
        <end position="97"/>
    </location>
</feature>
<dbReference type="EMBL" id="JARBHB010000008">
    <property type="protein sequence ID" value="KAJ8876980.1"/>
    <property type="molecule type" value="Genomic_DNA"/>
</dbReference>
<protein>
    <submittedName>
        <fullName evidence="2">Uncharacterized protein</fullName>
    </submittedName>
</protein>
<comment type="caution">
    <text evidence="2">The sequence shown here is derived from an EMBL/GenBank/DDBJ whole genome shotgun (WGS) entry which is preliminary data.</text>
</comment>
<reference evidence="2 3" key="1">
    <citation type="submission" date="2023-02" db="EMBL/GenBank/DDBJ databases">
        <title>LHISI_Scaffold_Assembly.</title>
        <authorList>
            <person name="Stuart O.P."/>
            <person name="Cleave R."/>
            <person name="Magrath M.J.L."/>
            <person name="Mikheyev A.S."/>
        </authorList>
    </citation>
    <scope>NUCLEOTIDE SEQUENCE [LARGE SCALE GENOMIC DNA]</scope>
    <source>
        <strain evidence="2">Daus_M_001</strain>
        <tissue evidence="2">Leg muscle</tissue>
    </source>
</reference>
<organism evidence="2 3">
    <name type="scientific">Dryococelus australis</name>
    <dbReference type="NCBI Taxonomy" id="614101"/>
    <lineage>
        <taxon>Eukaryota</taxon>
        <taxon>Metazoa</taxon>
        <taxon>Ecdysozoa</taxon>
        <taxon>Arthropoda</taxon>
        <taxon>Hexapoda</taxon>
        <taxon>Insecta</taxon>
        <taxon>Pterygota</taxon>
        <taxon>Neoptera</taxon>
        <taxon>Polyneoptera</taxon>
        <taxon>Phasmatodea</taxon>
        <taxon>Verophasmatodea</taxon>
        <taxon>Anareolatae</taxon>
        <taxon>Phasmatidae</taxon>
        <taxon>Eurycanthinae</taxon>
        <taxon>Dryococelus</taxon>
    </lineage>
</organism>
<keyword evidence="3" id="KW-1185">Reference proteome</keyword>
<accession>A0ABQ9GY86</accession>
<evidence type="ECO:0000256" key="1">
    <source>
        <dbReference type="SAM" id="MobiDB-lite"/>
    </source>
</evidence>
<gene>
    <name evidence="2" type="ORF">PR048_021432</name>
</gene>
<evidence type="ECO:0000313" key="2">
    <source>
        <dbReference type="EMBL" id="KAJ8876980.1"/>
    </source>
</evidence>
<dbReference type="Proteomes" id="UP001159363">
    <property type="component" value="Chromosome 7"/>
</dbReference>
<feature type="compositionally biased region" description="Basic and acidic residues" evidence="1">
    <location>
        <begin position="25"/>
        <end position="49"/>
    </location>
</feature>
<sequence length="347" mass="38330">MVQDDRAVGVRKSDTRAQRMQRFRSGSERVVLKQRKECKGVEETGEPRENPPANGIVRHISPRARIGHDSAGNRTGDSRCGRSGADPATTRPLSTRHSSPVVDRWVLSSRRQRGHYRLSKLHREAGKGRNKLWPVEAVHNKVSTLWETEIMIAGPGFEPRSYRMRVLSLATAPPLSVPISRMVVCMQRASKVKVKQEASRYWMLVGWKPEEGASGKDIEYDAETTTPAPCNEIAPEDLRGREFRGFILQQPRSLCHLRGRGGVVVRLLSAHHGEQGSILGGVAAGFSHVGIMSDDAVGRQVFSGICSFPRPYIPALLYTHLASPASALKTLMLRAAQIYSFTGLLGP</sequence>
<proteinExistence type="predicted"/>